<dbReference type="RefSeq" id="WP_012880332.1">
    <property type="nucleotide sequence ID" value="NC_013532.1"/>
</dbReference>
<name>D1ATH1_ANACI</name>
<dbReference type="Proteomes" id="UP000000630">
    <property type="component" value="Chromosome"/>
</dbReference>
<proteinExistence type="predicted"/>
<dbReference type="HOGENOM" id="CLU_2663045_0_0_5"/>
<evidence type="ECO:0000313" key="1">
    <source>
        <dbReference type="EMBL" id="ACZ48849.1"/>
    </source>
</evidence>
<dbReference type="AlphaFoldDB" id="D1ATH1"/>
<dbReference type="STRING" id="574556.ACIS_00161"/>
<gene>
    <name evidence="1" type="ordered locus">ACIS_00161</name>
</gene>
<keyword evidence="2" id="KW-1185">Reference proteome</keyword>
<sequence length="83" mass="9465">MSIAALHKKRDSTMFYLEVTMIDYTDFWGFPAVHGHGTHGHCDQELCYHEPPMYPEIDEASVALLIEGYKKMQEAHLRGAILA</sequence>
<evidence type="ECO:0000313" key="2">
    <source>
        <dbReference type="Proteomes" id="UP000000630"/>
    </source>
</evidence>
<reference evidence="1 2" key="1">
    <citation type="journal article" date="2010" name="J. Bacteriol.">
        <title>Complete genome sequence of Anaplasma marginale subsp. centrale.</title>
        <authorList>
            <person name="Herndon D.R."/>
            <person name="Palmer G.H."/>
            <person name="Shkap V."/>
            <person name="Knowles D.P. Jr."/>
            <person name="Brayton K.A."/>
        </authorList>
    </citation>
    <scope>NUCLEOTIDE SEQUENCE [LARGE SCALE GENOMIC DNA]</scope>
    <source>
        <strain evidence="1 2">Israel</strain>
    </source>
</reference>
<organism evidence="1 2">
    <name type="scientific">Anaplasma centrale (strain Israel)</name>
    <name type="common">Anaplasma marginale subsp. centrale (strain Israel)</name>
    <dbReference type="NCBI Taxonomy" id="574556"/>
    <lineage>
        <taxon>Bacteria</taxon>
        <taxon>Pseudomonadati</taxon>
        <taxon>Pseudomonadota</taxon>
        <taxon>Alphaproteobacteria</taxon>
        <taxon>Rickettsiales</taxon>
        <taxon>Anaplasmataceae</taxon>
        <taxon>Anaplasma</taxon>
    </lineage>
</organism>
<accession>D1ATH1</accession>
<dbReference type="EMBL" id="CP001759">
    <property type="protein sequence ID" value="ACZ48849.1"/>
    <property type="molecule type" value="Genomic_DNA"/>
</dbReference>
<protein>
    <submittedName>
        <fullName evidence="1">Uncharacterized protein</fullName>
    </submittedName>
</protein>
<dbReference type="KEGG" id="acn:ACIS_00161"/>